<dbReference type="Proteomes" id="UP001055072">
    <property type="component" value="Unassembled WGS sequence"/>
</dbReference>
<comment type="caution">
    <text evidence="1">The sequence shown here is derived from an EMBL/GenBank/DDBJ whole genome shotgun (WGS) entry which is preliminary data.</text>
</comment>
<evidence type="ECO:0000313" key="2">
    <source>
        <dbReference type="Proteomes" id="UP001055072"/>
    </source>
</evidence>
<keyword evidence="2" id="KW-1185">Reference proteome</keyword>
<sequence length="381" mass="44033">YWDLGLPDTRIVELLQAHFDTSVYGLSLSTFRRMRRTWGFLTTRKQKHTPESIAENVAKVKQRFPNMGARSMVVTLRQDYGIRVPERVVAEYLKAVESNAVASRKGRNFKRRVFYAAGVNDVWAVDQHDKWQKFGLYLHVGVDPFPGDILWLRIWWTNRNPRLVTSYYLDAASNRGGICLVTQSDPGTENYGIANCHTTIRHQLDQSLVGTLQHRFMRKKSNIKPEIMWSVIRRTWSEGFESILQYGVLNGLYDPSNTIEKLTFLWLAVPWLQAELDLFSHRFNTSKHRSDKHKVTPQGIPQLIATRPEIYGARDYKIVIPPDMLAEARQQWAPPDDPVFQLTPPAFDYVAQQEYAQLGSPVVNGNSFWTIYVQLLHGIRN</sequence>
<organism evidence="1 2">
    <name type="scientific">Irpex rosettiformis</name>
    <dbReference type="NCBI Taxonomy" id="378272"/>
    <lineage>
        <taxon>Eukaryota</taxon>
        <taxon>Fungi</taxon>
        <taxon>Dikarya</taxon>
        <taxon>Basidiomycota</taxon>
        <taxon>Agaricomycotina</taxon>
        <taxon>Agaricomycetes</taxon>
        <taxon>Polyporales</taxon>
        <taxon>Irpicaceae</taxon>
        <taxon>Irpex</taxon>
    </lineage>
</organism>
<name>A0ACB8U5I1_9APHY</name>
<proteinExistence type="predicted"/>
<dbReference type="EMBL" id="MU274910">
    <property type="protein sequence ID" value="KAI0089513.1"/>
    <property type="molecule type" value="Genomic_DNA"/>
</dbReference>
<accession>A0ACB8U5I1</accession>
<feature type="non-terminal residue" evidence="1">
    <location>
        <position position="381"/>
    </location>
</feature>
<gene>
    <name evidence="1" type="ORF">BDY19DRAFT_864419</name>
</gene>
<evidence type="ECO:0000313" key="1">
    <source>
        <dbReference type="EMBL" id="KAI0089513.1"/>
    </source>
</evidence>
<feature type="non-terminal residue" evidence="1">
    <location>
        <position position="1"/>
    </location>
</feature>
<protein>
    <submittedName>
        <fullName evidence="1">Uncharacterized protein</fullName>
    </submittedName>
</protein>
<reference evidence="1" key="1">
    <citation type="journal article" date="2021" name="Environ. Microbiol.">
        <title>Gene family expansions and transcriptome signatures uncover fungal adaptations to wood decay.</title>
        <authorList>
            <person name="Hage H."/>
            <person name="Miyauchi S."/>
            <person name="Viragh M."/>
            <person name="Drula E."/>
            <person name="Min B."/>
            <person name="Chaduli D."/>
            <person name="Navarro D."/>
            <person name="Favel A."/>
            <person name="Norest M."/>
            <person name="Lesage-Meessen L."/>
            <person name="Balint B."/>
            <person name="Merenyi Z."/>
            <person name="de Eugenio L."/>
            <person name="Morin E."/>
            <person name="Martinez A.T."/>
            <person name="Baldrian P."/>
            <person name="Stursova M."/>
            <person name="Martinez M.J."/>
            <person name="Novotny C."/>
            <person name="Magnuson J.K."/>
            <person name="Spatafora J.W."/>
            <person name="Maurice S."/>
            <person name="Pangilinan J."/>
            <person name="Andreopoulos W."/>
            <person name="LaButti K."/>
            <person name="Hundley H."/>
            <person name="Na H."/>
            <person name="Kuo A."/>
            <person name="Barry K."/>
            <person name="Lipzen A."/>
            <person name="Henrissat B."/>
            <person name="Riley R."/>
            <person name="Ahrendt S."/>
            <person name="Nagy L.G."/>
            <person name="Grigoriev I.V."/>
            <person name="Martin F."/>
            <person name="Rosso M.N."/>
        </authorList>
    </citation>
    <scope>NUCLEOTIDE SEQUENCE</scope>
    <source>
        <strain evidence="1">CBS 384.51</strain>
    </source>
</reference>